<proteinExistence type="inferred from homology"/>
<dbReference type="SUPFAM" id="SSF52833">
    <property type="entry name" value="Thioredoxin-like"/>
    <property type="match status" value="1"/>
</dbReference>
<dbReference type="Proteomes" id="UP000799436">
    <property type="component" value="Unassembled WGS sequence"/>
</dbReference>
<evidence type="ECO:0000313" key="5">
    <source>
        <dbReference type="EMBL" id="KAF2768432.1"/>
    </source>
</evidence>
<evidence type="ECO:0000259" key="4">
    <source>
        <dbReference type="PROSITE" id="PS50405"/>
    </source>
</evidence>
<sequence length="241" mass="27296">MLTIHHLSISQSERIVWLAEEVGLDYKLVRHVRDPVMAPESLRSLPGNTLGKAPFIEDSSTGVTLSESGAIADYIIGRYGNSRLQAKPTDDAKFYADYLYWFHWSNGTLQPAMLTSMFLSAAHVDPTAQIAQFDKQRLTASLEHINDRLKSNKWLAGEEFTAADVMTLYCFTTQRYFGPLLDLAVYQNVIRWMGDCSRREGYRRAMDKCDPEMQPLLGAKAPEKGLLETGGVEGREWRKQK</sequence>
<dbReference type="EMBL" id="ML995844">
    <property type="protein sequence ID" value="KAF2768432.1"/>
    <property type="molecule type" value="Genomic_DNA"/>
</dbReference>
<dbReference type="SFLD" id="SFLDS00019">
    <property type="entry name" value="Glutathione_Transferase_(cytos"/>
    <property type="match status" value="1"/>
</dbReference>
<dbReference type="PANTHER" id="PTHR44051">
    <property type="entry name" value="GLUTATHIONE S-TRANSFERASE-RELATED"/>
    <property type="match status" value="1"/>
</dbReference>
<evidence type="ECO:0000313" key="6">
    <source>
        <dbReference type="Proteomes" id="UP000799436"/>
    </source>
</evidence>
<keyword evidence="6" id="KW-1185">Reference proteome</keyword>
<evidence type="ECO:0000256" key="1">
    <source>
        <dbReference type="ARBA" id="ARBA00007409"/>
    </source>
</evidence>
<dbReference type="PANTHER" id="PTHR44051:SF9">
    <property type="entry name" value="GLUTATHIONE S-TRANSFERASE 1"/>
    <property type="match status" value="1"/>
</dbReference>
<dbReference type="InterPro" id="IPR004046">
    <property type="entry name" value="GST_C"/>
</dbReference>
<dbReference type="InterPro" id="IPR036282">
    <property type="entry name" value="Glutathione-S-Trfase_C_sf"/>
</dbReference>
<evidence type="ECO:0000259" key="3">
    <source>
        <dbReference type="PROSITE" id="PS50404"/>
    </source>
</evidence>
<reference evidence="5" key="1">
    <citation type="journal article" date="2020" name="Stud. Mycol.">
        <title>101 Dothideomycetes genomes: a test case for predicting lifestyles and emergence of pathogens.</title>
        <authorList>
            <person name="Haridas S."/>
            <person name="Albert R."/>
            <person name="Binder M."/>
            <person name="Bloem J."/>
            <person name="Labutti K."/>
            <person name="Salamov A."/>
            <person name="Andreopoulos B."/>
            <person name="Baker S."/>
            <person name="Barry K."/>
            <person name="Bills G."/>
            <person name="Bluhm B."/>
            <person name="Cannon C."/>
            <person name="Castanera R."/>
            <person name="Culley D."/>
            <person name="Daum C."/>
            <person name="Ezra D."/>
            <person name="Gonzalez J."/>
            <person name="Henrissat B."/>
            <person name="Kuo A."/>
            <person name="Liang C."/>
            <person name="Lipzen A."/>
            <person name="Lutzoni F."/>
            <person name="Magnuson J."/>
            <person name="Mondo S."/>
            <person name="Nolan M."/>
            <person name="Ohm R."/>
            <person name="Pangilinan J."/>
            <person name="Park H.-J."/>
            <person name="Ramirez L."/>
            <person name="Alfaro M."/>
            <person name="Sun H."/>
            <person name="Tritt A."/>
            <person name="Yoshinaga Y."/>
            <person name="Zwiers L.-H."/>
            <person name="Turgeon B."/>
            <person name="Goodwin S."/>
            <person name="Spatafora J."/>
            <person name="Crous P."/>
            <person name="Grigoriev I."/>
        </authorList>
    </citation>
    <scope>NUCLEOTIDE SEQUENCE</scope>
    <source>
        <strain evidence="5">CBS 116005</strain>
    </source>
</reference>
<dbReference type="Gene3D" id="3.40.30.10">
    <property type="entry name" value="Glutaredoxin"/>
    <property type="match status" value="1"/>
</dbReference>
<dbReference type="CDD" id="cd03046">
    <property type="entry name" value="GST_N_GTT1_like"/>
    <property type="match status" value="1"/>
</dbReference>
<dbReference type="InterPro" id="IPR004045">
    <property type="entry name" value="Glutathione_S-Trfase_N"/>
</dbReference>
<dbReference type="OrthoDB" id="2309723at2759"/>
<dbReference type="InterPro" id="IPR036249">
    <property type="entry name" value="Thioredoxin-like_sf"/>
</dbReference>
<feature type="domain" description="GST N-terminal" evidence="3">
    <location>
        <begin position="1"/>
        <end position="83"/>
    </location>
</feature>
<dbReference type="PROSITE" id="PS50404">
    <property type="entry name" value="GST_NTER"/>
    <property type="match status" value="1"/>
</dbReference>
<protein>
    <submittedName>
        <fullName evidence="5">Glutathione S-transferas-like protein</fullName>
    </submittedName>
</protein>
<dbReference type="PROSITE" id="PS50405">
    <property type="entry name" value="GST_CTER"/>
    <property type="match status" value="1"/>
</dbReference>
<dbReference type="AlphaFoldDB" id="A0A6G1L764"/>
<feature type="domain" description="GST C-terminal" evidence="4">
    <location>
        <begin position="91"/>
        <end position="217"/>
    </location>
</feature>
<comment type="similarity">
    <text evidence="1">Belongs to the GST superfamily.</text>
</comment>
<dbReference type="InterPro" id="IPR010987">
    <property type="entry name" value="Glutathione-S-Trfase_C-like"/>
</dbReference>
<name>A0A6G1L764_9PEZI</name>
<dbReference type="SFLD" id="SFLDG00358">
    <property type="entry name" value="Main_(cytGST)"/>
    <property type="match status" value="1"/>
</dbReference>
<accession>A0A6G1L764</accession>
<dbReference type="Pfam" id="PF13409">
    <property type="entry name" value="GST_N_2"/>
    <property type="match status" value="1"/>
</dbReference>
<dbReference type="SUPFAM" id="SSF47616">
    <property type="entry name" value="GST C-terminal domain-like"/>
    <property type="match status" value="1"/>
</dbReference>
<feature type="region of interest" description="Disordered" evidence="2">
    <location>
        <begin position="213"/>
        <end position="241"/>
    </location>
</feature>
<gene>
    <name evidence="5" type="ORF">EJ03DRAFT_119293</name>
</gene>
<evidence type="ECO:0000256" key="2">
    <source>
        <dbReference type="SAM" id="MobiDB-lite"/>
    </source>
</evidence>
<organism evidence="5 6">
    <name type="scientific">Teratosphaeria nubilosa</name>
    <dbReference type="NCBI Taxonomy" id="161662"/>
    <lineage>
        <taxon>Eukaryota</taxon>
        <taxon>Fungi</taxon>
        <taxon>Dikarya</taxon>
        <taxon>Ascomycota</taxon>
        <taxon>Pezizomycotina</taxon>
        <taxon>Dothideomycetes</taxon>
        <taxon>Dothideomycetidae</taxon>
        <taxon>Mycosphaerellales</taxon>
        <taxon>Teratosphaeriaceae</taxon>
        <taxon>Teratosphaeria</taxon>
    </lineage>
</organism>
<dbReference type="Pfam" id="PF00043">
    <property type="entry name" value="GST_C"/>
    <property type="match status" value="1"/>
</dbReference>
<dbReference type="Gene3D" id="1.20.1050.10">
    <property type="match status" value="1"/>
</dbReference>
<dbReference type="InterPro" id="IPR040079">
    <property type="entry name" value="Glutathione_S-Trfase"/>
</dbReference>